<dbReference type="HAMAP" id="MF_01211">
    <property type="entry name" value="DHODB_Fe_S_bind"/>
    <property type="match status" value="1"/>
</dbReference>
<dbReference type="NCBIfam" id="NF000796">
    <property type="entry name" value="PRK00054.1-1"/>
    <property type="match status" value="1"/>
</dbReference>
<feature type="domain" description="FAD-binding FR-type" evidence="13">
    <location>
        <begin position="4"/>
        <end position="91"/>
    </location>
</feature>
<evidence type="ECO:0000256" key="8">
    <source>
        <dbReference type="ARBA" id="ARBA00022982"/>
    </source>
</evidence>
<reference evidence="14" key="1">
    <citation type="submission" date="2022-01" db="EMBL/GenBank/DDBJ databases">
        <title>Draft genome of Methanogenium marinum DSM 15558.</title>
        <authorList>
            <person name="Chen S.-C."/>
            <person name="You Y.-T."/>
        </authorList>
    </citation>
    <scope>NUCLEOTIDE SEQUENCE</scope>
    <source>
        <strain evidence="14">DSM 15558</strain>
    </source>
</reference>
<comment type="cofactor">
    <cofactor evidence="12">
        <name>[2Fe-2S] cluster</name>
        <dbReference type="ChEBI" id="CHEBI:190135"/>
    </cofactor>
    <text evidence="12">Binds 1 [2Fe-2S] cluster per subunit.</text>
</comment>
<dbReference type="GO" id="GO:0009055">
    <property type="term" value="F:electron transfer activity"/>
    <property type="evidence" value="ECO:0007669"/>
    <property type="project" value="UniProtKB-UniRule"/>
</dbReference>
<dbReference type="GO" id="GO:0050660">
    <property type="term" value="F:flavin adenine dinucleotide binding"/>
    <property type="evidence" value="ECO:0007669"/>
    <property type="project" value="InterPro"/>
</dbReference>
<protein>
    <recommendedName>
        <fullName evidence="11">Probable dihydroorotate dehydrogenase B (NAD(+)), electron transfer subunit</fullName>
    </recommendedName>
    <alternativeName>
        <fullName evidence="11">Dihydroorotate oxidase B, electron transfer subunit</fullName>
    </alternativeName>
</protein>
<keyword evidence="3 11" id="KW-0285">Flavoprotein</keyword>
<accession>A0A9Q4PYM1</accession>
<comment type="caution">
    <text evidence="14">The sequence shown here is derived from an EMBL/GenBank/DDBJ whole genome shotgun (WGS) entry which is preliminary data.</text>
</comment>
<dbReference type="InterPro" id="IPR039261">
    <property type="entry name" value="FNR_nucleotide-bd"/>
</dbReference>
<name>A0A9Q4PYM1_9EURY</name>
<dbReference type="AlphaFoldDB" id="A0A9Q4PYM1"/>
<dbReference type="Pfam" id="PF10418">
    <property type="entry name" value="DHODB_Fe-S_bind"/>
    <property type="match status" value="1"/>
</dbReference>
<dbReference type="InterPro" id="IPR019480">
    <property type="entry name" value="Dihydroorotate_DH_Fe-S-bd"/>
</dbReference>
<dbReference type="Gene3D" id="2.10.240.10">
    <property type="entry name" value="Dihydroorotate dehydrogenase, electron transfer subunit"/>
    <property type="match status" value="1"/>
</dbReference>
<dbReference type="PANTHER" id="PTHR43513">
    <property type="entry name" value="DIHYDROOROTATE DEHYDROGENASE B (NAD(+)), ELECTRON TRANSFER SUBUNIT"/>
    <property type="match status" value="1"/>
</dbReference>
<evidence type="ECO:0000256" key="11">
    <source>
        <dbReference type="HAMAP-Rule" id="MF_01211"/>
    </source>
</evidence>
<dbReference type="CDD" id="cd06220">
    <property type="entry name" value="DHOD_e_trans_like2"/>
    <property type="match status" value="1"/>
</dbReference>
<evidence type="ECO:0000313" key="15">
    <source>
        <dbReference type="Proteomes" id="UP001143747"/>
    </source>
</evidence>
<dbReference type="GO" id="GO:0044205">
    <property type="term" value="P:'de novo' UMP biosynthetic process"/>
    <property type="evidence" value="ECO:0007669"/>
    <property type="project" value="UniProtKB-UniRule"/>
</dbReference>
<gene>
    <name evidence="11" type="primary">pyrK</name>
    <name evidence="14" type="ORF">L0665_10075</name>
</gene>
<comment type="similarity">
    <text evidence="1 11">Belongs to the PyrK family.</text>
</comment>
<keyword evidence="5 11" id="KW-0479">Metal-binding</keyword>
<evidence type="ECO:0000256" key="6">
    <source>
        <dbReference type="ARBA" id="ARBA00022827"/>
    </source>
</evidence>
<proteinExistence type="inferred from homology"/>
<keyword evidence="6 11" id="KW-0274">FAD</keyword>
<comment type="subunit">
    <text evidence="11">Heterotetramer of 2 PyrK and 2 PyrD type B subunits.</text>
</comment>
<dbReference type="GO" id="GO:0016491">
    <property type="term" value="F:oxidoreductase activity"/>
    <property type="evidence" value="ECO:0007669"/>
    <property type="project" value="InterPro"/>
</dbReference>
<dbReference type="Gene3D" id="3.40.50.80">
    <property type="entry name" value="Nucleotide-binding domain of ferredoxin-NADP reductase (FNR) module"/>
    <property type="match status" value="1"/>
</dbReference>
<dbReference type="GO" id="GO:0046872">
    <property type="term" value="F:metal ion binding"/>
    <property type="evidence" value="ECO:0007669"/>
    <property type="project" value="UniProtKB-KW"/>
</dbReference>
<feature type="binding site" evidence="11 12">
    <location>
        <position position="211"/>
    </location>
    <ligand>
        <name>[2Fe-2S] cluster</name>
        <dbReference type="ChEBI" id="CHEBI:190135"/>
    </ligand>
</feature>
<evidence type="ECO:0000259" key="13">
    <source>
        <dbReference type="PROSITE" id="PS51384"/>
    </source>
</evidence>
<evidence type="ECO:0000256" key="2">
    <source>
        <dbReference type="ARBA" id="ARBA00022448"/>
    </source>
</evidence>
<dbReference type="InterPro" id="IPR017938">
    <property type="entry name" value="Riboflavin_synthase-like_b-brl"/>
</dbReference>
<evidence type="ECO:0000256" key="7">
    <source>
        <dbReference type="ARBA" id="ARBA00022975"/>
    </source>
</evidence>
<dbReference type="InterPro" id="IPR001433">
    <property type="entry name" value="OxRdtase_FAD/NAD-bd"/>
</dbReference>
<keyword evidence="8 11" id="KW-0249">Electron transport</keyword>
<dbReference type="PROSITE" id="PS51384">
    <property type="entry name" value="FAD_FR"/>
    <property type="match status" value="1"/>
</dbReference>
<feature type="binding site" evidence="11 12">
    <location>
        <position position="214"/>
    </location>
    <ligand>
        <name>[2Fe-2S] cluster</name>
        <dbReference type="ChEBI" id="CHEBI:190135"/>
    </ligand>
</feature>
<evidence type="ECO:0000256" key="5">
    <source>
        <dbReference type="ARBA" id="ARBA00022723"/>
    </source>
</evidence>
<feature type="binding site" evidence="11 12">
    <location>
        <position position="224"/>
    </location>
    <ligand>
        <name>[2Fe-2S] cluster</name>
        <dbReference type="ChEBI" id="CHEBI:190135"/>
    </ligand>
</feature>
<comment type="function">
    <text evidence="11">Responsible for channeling the electrons from the oxidation of dihydroorotate from the FMN redox center in the PyrD type B subunit to the ultimate electron acceptor NAD(+).</text>
</comment>
<dbReference type="Pfam" id="PF00175">
    <property type="entry name" value="NAD_binding_1"/>
    <property type="match status" value="1"/>
</dbReference>
<evidence type="ECO:0000256" key="9">
    <source>
        <dbReference type="ARBA" id="ARBA00023004"/>
    </source>
</evidence>
<dbReference type="GO" id="GO:0051537">
    <property type="term" value="F:2 iron, 2 sulfur cluster binding"/>
    <property type="evidence" value="ECO:0007669"/>
    <property type="project" value="UniProtKB-KW"/>
</dbReference>
<dbReference type="InterPro" id="IPR012165">
    <property type="entry name" value="Cyt_c3_hydrogenase_gsu"/>
</dbReference>
<dbReference type="InterPro" id="IPR037117">
    <property type="entry name" value="Dihydroorotate_DH_ele_sf"/>
</dbReference>
<evidence type="ECO:0000256" key="4">
    <source>
        <dbReference type="ARBA" id="ARBA00022714"/>
    </source>
</evidence>
<dbReference type="PANTHER" id="PTHR43513:SF3">
    <property type="entry name" value="DIHYDROOROTATE DEHYDROGENASE B (NAD(+)), ELECTRON TRANSFER SUBUNIT-RELATED"/>
    <property type="match status" value="1"/>
</dbReference>
<keyword evidence="15" id="KW-1185">Reference proteome</keyword>
<dbReference type="RefSeq" id="WP_274925562.1">
    <property type="nucleotide sequence ID" value="NZ_JAKELO010000002.1"/>
</dbReference>
<dbReference type="Proteomes" id="UP001143747">
    <property type="component" value="Unassembled WGS sequence"/>
</dbReference>
<evidence type="ECO:0000256" key="10">
    <source>
        <dbReference type="ARBA" id="ARBA00023014"/>
    </source>
</evidence>
<dbReference type="SUPFAM" id="SSF52343">
    <property type="entry name" value="Ferredoxin reductase-like, C-terminal NADP-linked domain"/>
    <property type="match status" value="1"/>
</dbReference>
<sequence>MREIPSVPVVITEIIEESPSIRTFVFSRRFPAEPGHFCMVWVPGTDEIPMAFSAQNAITVQKVGEATEALFALSRGDEIGIKGPLGNGFTPSGRTLAVAGGVGAAPLRLLATSGVADDFILGARTADELLFPEELAKCTNLQCATDDGTYGHHGFVTDLLRAADPTSYDTICVCGPEVMMKAVLAILIEAGCPENGQFSLHRYMKCGVGICGSCCIDPTGLRVCRDGPVFTGDIIVESEFGSYARDASGRRKSF</sequence>
<organism evidence="14 15">
    <name type="scientific">Methanogenium marinum</name>
    <dbReference type="NCBI Taxonomy" id="348610"/>
    <lineage>
        <taxon>Archaea</taxon>
        <taxon>Methanobacteriati</taxon>
        <taxon>Methanobacteriota</taxon>
        <taxon>Stenosarchaea group</taxon>
        <taxon>Methanomicrobia</taxon>
        <taxon>Methanomicrobiales</taxon>
        <taxon>Methanomicrobiaceae</taxon>
        <taxon>Methanogenium</taxon>
    </lineage>
</organism>
<keyword evidence="7 11" id="KW-0665">Pyrimidine biosynthesis</keyword>
<dbReference type="PIRSF" id="PIRSF006816">
    <property type="entry name" value="Cyc3_hyd_g"/>
    <property type="match status" value="1"/>
</dbReference>
<keyword evidence="2 11" id="KW-0813">Transport</keyword>
<evidence type="ECO:0000313" key="14">
    <source>
        <dbReference type="EMBL" id="MDE4908953.1"/>
    </source>
</evidence>
<comment type="pathway">
    <text evidence="11">Pyrimidine metabolism; UMP biosynthesis via de novo pathway; orotate from (S)-dihydroorotate (NAD(+) route): step 1/1.</text>
</comment>
<keyword evidence="10 11" id="KW-0411">Iron-sulfur</keyword>
<dbReference type="SUPFAM" id="SSF63380">
    <property type="entry name" value="Riboflavin synthase domain-like"/>
    <property type="match status" value="1"/>
</dbReference>
<evidence type="ECO:0000256" key="1">
    <source>
        <dbReference type="ARBA" id="ARBA00006422"/>
    </source>
</evidence>
<dbReference type="Gene3D" id="2.40.30.10">
    <property type="entry name" value="Translation factors"/>
    <property type="match status" value="1"/>
</dbReference>
<evidence type="ECO:0000256" key="12">
    <source>
        <dbReference type="PIRSR" id="PIRSR006816-2"/>
    </source>
</evidence>
<comment type="cofactor">
    <cofactor evidence="11">
        <name>FAD</name>
        <dbReference type="ChEBI" id="CHEBI:57692"/>
    </cofactor>
    <text evidence="11">Binds 1 FAD per subunit.</text>
</comment>
<dbReference type="InterPro" id="IPR050353">
    <property type="entry name" value="PyrK_electron_transfer"/>
</dbReference>
<comment type="cofactor">
    <cofactor evidence="11">
        <name>[2Fe-2S] cluster</name>
        <dbReference type="ChEBI" id="CHEBI:190135"/>
    </cofactor>
    <text evidence="11">Binds 1 [2Fe-2S] cluster per subunit.</text>
</comment>
<dbReference type="InterPro" id="IPR017927">
    <property type="entry name" value="FAD-bd_FR_type"/>
</dbReference>
<dbReference type="InterPro" id="IPR023455">
    <property type="entry name" value="Dihydroorotate_DHASE_ETsu"/>
</dbReference>
<keyword evidence="4 11" id="KW-0001">2Fe-2S</keyword>
<feature type="binding site" evidence="11 12">
    <location>
        <position position="206"/>
    </location>
    <ligand>
        <name>[2Fe-2S] cluster</name>
        <dbReference type="ChEBI" id="CHEBI:190135"/>
    </ligand>
</feature>
<evidence type="ECO:0000256" key="3">
    <source>
        <dbReference type="ARBA" id="ARBA00022630"/>
    </source>
</evidence>
<keyword evidence="9 11" id="KW-0408">Iron</keyword>
<dbReference type="EMBL" id="JAKELO010000002">
    <property type="protein sequence ID" value="MDE4908953.1"/>
    <property type="molecule type" value="Genomic_DNA"/>
</dbReference>